<dbReference type="Proteomes" id="UP000004310">
    <property type="component" value="Unassembled WGS sequence"/>
</dbReference>
<keyword evidence="10" id="KW-1185">Reference proteome</keyword>
<evidence type="ECO:0000313" key="9">
    <source>
        <dbReference type="EMBL" id="EAU41800.1"/>
    </source>
</evidence>
<dbReference type="GO" id="GO:0006071">
    <property type="term" value="P:glycerol metabolic process"/>
    <property type="evidence" value="ECO:0007669"/>
    <property type="project" value="UniProtKB-KW"/>
</dbReference>
<feature type="domain" description="GP-PDE" evidence="8">
    <location>
        <begin position="70"/>
        <end position="413"/>
    </location>
</feature>
<dbReference type="InterPro" id="IPR017946">
    <property type="entry name" value="PLC-like_Pdiesterase_TIM-brl"/>
</dbReference>
<comment type="caution">
    <text evidence="9">The sequence shown here is derived from an EMBL/GenBank/DDBJ whole genome shotgun (WGS) entry which is preliminary data.</text>
</comment>
<keyword evidence="3 7" id="KW-0732">Signal</keyword>
<dbReference type="GO" id="GO:0008889">
    <property type="term" value="F:glycerophosphodiester phosphodiesterase activity"/>
    <property type="evidence" value="ECO:0007669"/>
    <property type="project" value="UniProtKB-EC"/>
</dbReference>
<sequence>MRAALALAAFSSLAHVQPGLAQEQTAAGDNTMPTSAEIGSRPGYLVDQLEDGELKTQLSACLGQPMEANDWSIGHRGAPLQFPEHTRESYVAAARQGAGIIECDVAFTKDRELVCRHAQCDLHTTTDILTRPELAAKCTTPFAAATGSGEGEEAQAKCCTSDLTLAEFQTLSAKMDSFDPAAETAEDYQDGLAEWRTTLYSPGTLMTHAESIELIKSLGRKFTPELKGPEVEMPYEGEYSQADYARQMIQDYIDAGVPPSDVYPQSFNLEDVKFWIAEFPEFGQQAVFLDDRYETLEGFDPMQPDTFEPTMQSLADDGVQIIAPPLWMLVTTENGETVPSPYAEAAKEAGLDIIAWSLERSGPLTEGGGWYYQSIADVTSSDADVLKLLDVFANDIGVRGVFSDWPATTTFFANCVQSGGNEAKAN</sequence>
<evidence type="ECO:0000256" key="7">
    <source>
        <dbReference type="SAM" id="SignalP"/>
    </source>
</evidence>
<proteinExistence type="inferred from homology"/>
<evidence type="ECO:0000259" key="8">
    <source>
        <dbReference type="PROSITE" id="PS51704"/>
    </source>
</evidence>
<evidence type="ECO:0000313" key="10">
    <source>
        <dbReference type="Proteomes" id="UP000004310"/>
    </source>
</evidence>
<name>Q0G3N1_9HYPH</name>
<protein>
    <recommendedName>
        <fullName evidence="2">glycerophosphodiester phosphodiesterase</fullName>
        <ecNumber evidence="2">3.1.4.46</ecNumber>
    </recommendedName>
</protein>
<dbReference type="PANTHER" id="PTHR43620">
    <property type="entry name" value="GLYCEROPHOSPHORYL DIESTER PHOSPHODIESTERASE"/>
    <property type="match status" value="1"/>
</dbReference>
<dbReference type="STRING" id="217511.GCA_001463845_02845"/>
<dbReference type="PROSITE" id="PS51704">
    <property type="entry name" value="GP_PDE"/>
    <property type="match status" value="1"/>
</dbReference>
<feature type="chain" id="PRO_5004172215" description="glycerophosphodiester phosphodiesterase" evidence="7">
    <location>
        <begin position="22"/>
        <end position="426"/>
    </location>
</feature>
<evidence type="ECO:0000256" key="2">
    <source>
        <dbReference type="ARBA" id="ARBA00012247"/>
    </source>
</evidence>
<dbReference type="GO" id="GO:0006629">
    <property type="term" value="P:lipid metabolic process"/>
    <property type="evidence" value="ECO:0007669"/>
    <property type="project" value="InterPro"/>
</dbReference>
<dbReference type="EMBL" id="AATP01000002">
    <property type="protein sequence ID" value="EAU41800.1"/>
    <property type="molecule type" value="Genomic_DNA"/>
</dbReference>
<feature type="signal peptide" evidence="7">
    <location>
        <begin position="1"/>
        <end position="21"/>
    </location>
</feature>
<dbReference type="EC" id="3.1.4.46" evidence="2"/>
<comment type="catalytic activity">
    <reaction evidence="6">
        <text>a sn-glycero-3-phosphodiester + H2O = an alcohol + sn-glycerol 3-phosphate + H(+)</text>
        <dbReference type="Rhea" id="RHEA:12969"/>
        <dbReference type="ChEBI" id="CHEBI:15377"/>
        <dbReference type="ChEBI" id="CHEBI:15378"/>
        <dbReference type="ChEBI" id="CHEBI:30879"/>
        <dbReference type="ChEBI" id="CHEBI:57597"/>
        <dbReference type="ChEBI" id="CHEBI:83408"/>
        <dbReference type="EC" id="3.1.4.46"/>
    </reaction>
</comment>
<gene>
    <name evidence="9" type="ORF">FP2506_15244</name>
</gene>
<evidence type="ECO:0000256" key="5">
    <source>
        <dbReference type="ARBA" id="ARBA00022801"/>
    </source>
</evidence>
<dbReference type="Pfam" id="PF03009">
    <property type="entry name" value="GDPD"/>
    <property type="match status" value="1"/>
</dbReference>
<dbReference type="HOGENOM" id="CLU_036449_0_0_5"/>
<dbReference type="RefSeq" id="WP_007068173.1">
    <property type="nucleotide sequence ID" value="NZ_DS022272.1"/>
</dbReference>
<dbReference type="Gene3D" id="3.20.20.190">
    <property type="entry name" value="Phosphatidylinositol (PI) phosphodiesterase"/>
    <property type="match status" value="1"/>
</dbReference>
<dbReference type="InterPro" id="IPR030395">
    <property type="entry name" value="GP_PDE_dom"/>
</dbReference>
<evidence type="ECO:0000256" key="1">
    <source>
        <dbReference type="ARBA" id="ARBA00007277"/>
    </source>
</evidence>
<evidence type="ECO:0000256" key="6">
    <source>
        <dbReference type="ARBA" id="ARBA00047512"/>
    </source>
</evidence>
<comment type="similarity">
    <text evidence="1">Belongs to the glycerophosphoryl diester phosphodiesterase family.</text>
</comment>
<dbReference type="eggNOG" id="COG0584">
    <property type="taxonomic scope" value="Bacteria"/>
</dbReference>
<dbReference type="SUPFAM" id="SSF51695">
    <property type="entry name" value="PLC-like phosphodiesterases"/>
    <property type="match status" value="1"/>
</dbReference>
<keyword evidence="5" id="KW-0378">Hydrolase</keyword>
<evidence type="ECO:0000256" key="3">
    <source>
        <dbReference type="ARBA" id="ARBA00022729"/>
    </source>
</evidence>
<accession>Q0G3N1</accession>
<dbReference type="AlphaFoldDB" id="Q0G3N1"/>
<organism evidence="9 10">
    <name type="scientific">Fulvimarina pelagi HTCC2506</name>
    <dbReference type="NCBI Taxonomy" id="314231"/>
    <lineage>
        <taxon>Bacteria</taxon>
        <taxon>Pseudomonadati</taxon>
        <taxon>Pseudomonadota</taxon>
        <taxon>Alphaproteobacteria</taxon>
        <taxon>Hyphomicrobiales</taxon>
        <taxon>Aurantimonadaceae</taxon>
        <taxon>Fulvimarina</taxon>
    </lineage>
</organism>
<reference evidence="9 10" key="1">
    <citation type="journal article" date="2010" name="J. Bacteriol.">
        <title>Genome sequence of Fulvimarina pelagi HTCC2506T, a Mn(II)-oxidizing alphaproteobacterium possessing an aerobic anoxygenic photosynthetic gene cluster and Xanthorhodopsin.</title>
        <authorList>
            <person name="Kang I."/>
            <person name="Oh H.M."/>
            <person name="Lim S.I."/>
            <person name="Ferriera S."/>
            <person name="Giovannoni S.J."/>
            <person name="Cho J.C."/>
        </authorList>
    </citation>
    <scope>NUCLEOTIDE SEQUENCE [LARGE SCALE GENOMIC DNA]</scope>
    <source>
        <strain evidence="9 10">HTCC2506</strain>
    </source>
</reference>
<dbReference type="PANTHER" id="PTHR43620:SF7">
    <property type="entry name" value="GLYCEROPHOSPHODIESTER PHOSPHODIESTERASE GDPD5-RELATED"/>
    <property type="match status" value="1"/>
</dbReference>
<keyword evidence="4" id="KW-0319">Glycerol metabolism</keyword>
<evidence type="ECO:0000256" key="4">
    <source>
        <dbReference type="ARBA" id="ARBA00022798"/>
    </source>
</evidence>